<dbReference type="Proteomes" id="UP000824232">
    <property type="component" value="Unassembled WGS sequence"/>
</dbReference>
<dbReference type="EMBL" id="DVHC01000051">
    <property type="protein sequence ID" value="HIR59350.1"/>
    <property type="molecule type" value="Genomic_DNA"/>
</dbReference>
<protein>
    <recommendedName>
        <fullName evidence="3">Transposase</fullName>
    </recommendedName>
</protein>
<evidence type="ECO:0008006" key="3">
    <source>
        <dbReference type="Google" id="ProtNLM"/>
    </source>
</evidence>
<name>A0A9D1J3I4_9FIRM</name>
<accession>A0A9D1J3I4</accession>
<reference evidence="1" key="2">
    <citation type="journal article" date="2021" name="PeerJ">
        <title>Extensive microbial diversity within the chicken gut microbiome revealed by metagenomics and culture.</title>
        <authorList>
            <person name="Gilroy R."/>
            <person name="Ravi A."/>
            <person name="Getino M."/>
            <person name="Pursley I."/>
            <person name="Horton D.L."/>
            <person name="Alikhan N.F."/>
            <person name="Baker D."/>
            <person name="Gharbi K."/>
            <person name="Hall N."/>
            <person name="Watson M."/>
            <person name="Adriaenssens E.M."/>
            <person name="Foster-Nyarko E."/>
            <person name="Jarju S."/>
            <person name="Secka A."/>
            <person name="Antonio M."/>
            <person name="Oren A."/>
            <person name="Chaudhuri R.R."/>
            <person name="La Ragione R."/>
            <person name="Hildebrand F."/>
            <person name="Pallen M.J."/>
        </authorList>
    </citation>
    <scope>NUCLEOTIDE SEQUENCE</scope>
    <source>
        <strain evidence="1">CHK184-20233</strain>
    </source>
</reference>
<evidence type="ECO:0000313" key="1">
    <source>
        <dbReference type="EMBL" id="HIR59350.1"/>
    </source>
</evidence>
<dbReference type="AlphaFoldDB" id="A0A9D1J3I4"/>
<feature type="non-terminal residue" evidence="1">
    <location>
        <position position="1"/>
    </location>
</feature>
<proteinExistence type="predicted"/>
<gene>
    <name evidence="1" type="ORF">IAB38_04800</name>
</gene>
<sequence length="149" mass="16944">IIESDKWGKIYVNLKLIREKYDRGLKLSKLEKELLILTLTKVDEIEALAKGDVELMEVAKELKRLTNDAYTIGLYDEEEERRLIENSIKITAKKQGVKQGVKQGIKQGVRQGASNEKKIIAKSMLAKKMDIPLISELTGLSKKQITMLM</sequence>
<reference evidence="1" key="1">
    <citation type="submission" date="2020-10" db="EMBL/GenBank/DDBJ databases">
        <authorList>
            <person name="Gilroy R."/>
        </authorList>
    </citation>
    <scope>NUCLEOTIDE SEQUENCE</scope>
    <source>
        <strain evidence="1">CHK184-20233</strain>
    </source>
</reference>
<evidence type="ECO:0000313" key="2">
    <source>
        <dbReference type="Proteomes" id="UP000824232"/>
    </source>
</evidence>
<organism evidence="1 2">
    <name type="scientific">Candidatus Onthousia excrementipullorum</name>
    <dbReference type="NCBI Taxonomy" id="2840884"/>
    <lineage>
        <taxon>Bacteria</taxon>
        <taxon>Bacillati</taxon>
        <taxon>Bacillota</taxon>
        <taxon>Bacilli</taxon>
        <taxon>Candidatus Onthousia</taxon>
    </lineage>
</organism>
<comment type="caution">
    <text evidence="1">The sequence shown here is derived from an EMBL/GenBank/DDBJ whole genome shotgun (WGS) entry which is preliminary data.</text>
</comment>